<evidence type="ECO:0000313" key="2">
    <source>
        <dbReference type="Proteomes" id="UP000650511"/>
    </source>
</evidence>
<name>A0A8J3EVP3_9ACTN</name>
<sequence length="39" mass="4645">MRKVVGYVNRHTAQRPSGDVEDSKWRYSLMNWGHDPLEE</sequence>
<comment type="caution">
    <text evidence="1">The sequence shown here is derived from an EMBL/GenBank/DDBJ whole genome shotgun (WGS) entry which is preliminary data.</text>
</comment>
<dbReference type="EMBL" id="BMHA01000012">
    <property type="protein sequence ID" value="GGI08556.1"/>
    <property type="molecule type" value="Genomic_DNA"/>
</dbReference>
<keyword evidence="2" id="KW-1185">Reference proteome</keyword>
<dbReference type="Pfam" id="PF11338">
    <property type="entry name" value="DUF3140"/>
    <property type="match status" value="1"/>
</dbReference>
<dbReference type="PANTHER" id="PTHR40630">
    <property type="entry name" value="POSSIBLE DNA-BINDING PROTEIN"/>
    <property type="match status" value="1"/>
</dbReference>
<evidence type="ECO:0008006" key="3">
    <source>
        <dbReference type="Google" id="ProtNLM"/>
    </source>
</evidence>
<organism evidence="1 2">
    <name type="scientific">Egicoccus halophilus</name>
    <dbReference type="NCBI Taxonomy" id="1670830"/>
    <lineage>
        <taxon>Bacteria</taxon>
        <taxon>Bacillati</taxon>
        <taxon>Actinomycetota</taxon>
        <taxon>Nitriliruptoria</taxon>
        <taxon>Egicoccales</taxon>
        <taxon>Egicoccaceae</taxon>
        <taxon>Egicoccus</taxon>
    </lineage>
</organism>
<dbReference type="InterPro" id="IPR021487">
    <property type="entry name" value="DUF3140"/>
</dbReference>
<reference evidence="1" key="1">
    <citation type="journal article" date="2014" name="Int. J. Syst. Evol. Microbiol.">
        <title>Complete genome sequence of Corynebacterium casei LMG S-19264T (=DSM 44701T), isolated from a smear-ripened cheese.</title>
        <authorList>
            <consortium name="US DOE Joint Genome Institute (JGI-PGF)"/>
            <person name="Walter F."/>
            <person name="Albersmeier A."/>
            <person name="Kalinowski J."/>
            <person name="Ruckert C."/>
        </authorList>
    </citation>
    <scope>NUCLEOTIDE SEQUENCE</scope>
    <source>
        <strain evidence="1">CGMCC 1.14988</strain>
    </source>
</reference>
<dbReference type="AlphaFoldDB" id="A0A8J3EVP3"/>
<dbReference type="Proteomes" id="UP000650511">
    <property type="component" value="Unassembled WGS sequence"/>
</dbReference>
<dbReference type="PANTHER" id="PTHR40630:SF1">
    <property type="entry name" value="DNA-BINDING PROTEIN"/>
    <property type="match status" value="1"/>
</dbReference>
<protein>
    <recommendedName>
        <fullName evidence="3">DUF3140 domain-containing protein</fullName>
    </recommendedName>
</protein>
<gene>
    <name evidence="1" type="ORF">GCM10011354_29670</name>
</gene>
<accession>A0A8J3EVP3</accession>
<evidence type="ECO:0000313" key="1">
    <source>
        <dbReference type="EMBL" id="GGI08556.1"/>
    </source>
</evidence>
<reference evidence="1" key="2">
    <citation type="submission" date="2020-09" db="EMBL/GenBank/DDBJ databases">
        <authorList>
            <person name="Sun Q."/>
            <person name="Zhou Y."/>
        </authorList>
    </citation>
    <scope>NUCLEOTIDE SEQUENCE</scope>
    <source>
        <strain evidence="1">CGMCC 1.14988</strain>
    </source>
</reference>
<proteinExistence type="predicted"/>